<dbReference type="PANTHER" id="PTHR43861">
    <property type="entry name" value="TRANS-ACONITATE 2-METHYLTRANSFERASE-RELATED"/>
    <property type="match status" value="1"/>
</dbReference>
<sequence>MAQELHDLFVPESAWDRLRPAVVESFGGLASTARLLDLGAGTGLSMRLLAECSEARIIAVEPAAGARTALLARVADDPALTGRVSVLAGAAPEVLEEISDPLDGVLCAHVIGHLDSGQRRATLASLARLLTPRAPIVITAPQHPRQPEAEVVEEHREIGELTYTVRYHLTGAKAGIEADEVRDGERLLRAAEGENNWATVTQDELHRDAAEAGLRLEPSSPSVAILRAA</sequence>
<dbReference type="Gene3D" id="3.40.50.150">
    <property type="entry name" value="Vaccinia Virus protein VP39"/>
    <property type="match status" value="1"/>
</dbReference>
<dbReference type="InterPro" id="IPR029063">
    <property type="entry name" value="SAM-dependent_MTases_sf"/>
</dbReference>
<organism evidence="3 4">
    <name type="scientific">Bogoriella caseilytica</name>
    <dbReference type="NCBI Taxonomy" id="56055"/>
    <lineage>
        <taxon>Bacteria</taxon>
        <taxon>Bacillati</taxon>
        <taxon>Actinomycetota</taxon>
        <taxon>Actinomycetes</taxon>
        <taxon>Micrococcales</taxon>
        <taxon>Bogoriellaceae</taxon>
        <taxon>Bogoriella</taxon>
    </lineage>
</organism>
<dbReference type="InterPro" id="IPR041698">
    <property type="entry name" value="Methyltransf_25"/>
</dbReference>
<evidence type="ECO:0000259" key="2">
    <source>
        <dbReference type="Pfam" id="PF13649"/>
    </source>
</evidence>
<keyword evidence="1 3" id="KW-0808">Transferase</keyword>
<dbReference type="Pfam" id="PF13649">
    <property type="entry name" value="Methyltransf_25"/>
    <property type="match status" value="1"/>
</dbReference>
<dbReference type="Proteomes" id="UP000280668">
    <property type="component" value="Unassembled WGS sequence"/>
</dbReference>
<evidence type="ECO:0000256" key="1">
    <source>
        <dbReference type="ARBA" id="ARBA00022679"/>
    </source>
</evidence>
<proteinExistence type="predicted"/>
<dbReference type="GO" id="GO:0008168">
    <property type="term" value="F:methyltransferase activity"/>
    <property type="evidence" value="ECO:0007669"/>
    <property type="project" value="UniProtKB-KW"/>
</dbReference>
<reference evidence="3 4" key="1">
    <citation type="submission" date="2018-11" db="EMBL/GenBank/DDBJ databases">
        <title>Sequencing the genomes of 1000 actinobacteria strains.</title>
        <authorList>
            <person name="Klenk H.-P."/>
        </authorList>
    </citation>
    <scope>NUCLEOTIDE SEQUENCE [LARGE SCALE GENOMIC DNA]</scope>
    <source>
        <strain evidence="3 4">DSM 11294</strain>
    </source>
</reference>
<dbReference type="PANTHER" id="PTHR43861:SF3">
    <property type="entry name" value="PUTATIVE (AFU_ORTHOLOGUE AFUA_2G14390)-RELATED"/>
    <property type="match status" value="1"/>
</dbReference>
<accession>A0A3N2B9K0</accession>
<feature type="domain" description="Methyltransferase" evidence="2">
    <location>
        <begin position="36"/>
        <end position="132"/>
    </location>
</feature>
<dbReference type="EMBL" id="RKHK01000001">
    <property type="protein sequence ID" value="ROR71931.1"/>
    <property type="molecule type" value="Genomic_DNA"/>
</dbReference>
<gene>
    <name evidence="3" type="ORF">EDD31_0270</name>
</gene>
<dbReference type="GO" id="GO:0032259">
    <property type="term" value="P:methylation"/>
    <property type="evidence" value="ECO:0007669"/>
    <property type="project" value="UniProtKB-KW"/>
</dbReference>
<evidence type="ECO:0000313" key="3">
    <source>
        <dbReference type="EMBL" id="ROR71931.1"/>
    </source>
</evidence>
<comment type="caution">
    <text evidence="3">The sequence shown here is derived from an EMBL/GenBank/DDBJ whole genome shotgun (WGS) entry which is preliminary data.</text>
</comment>
<dbReference type="AlphaFoldDB" id="A0A3N2B9K0"/>
<evidence type="ECO:0000313" key="4">
    <source>
        <dbReference type="Proteomes" id="UP000280668"/>
    </source>
</evidence>
<protein>
    <submittedName>
        <fullName evidence="3">Methyltransferase family protein</fullName>
    </submittedName>
</protein>
<name>A0A3N2B9K0_9MICO</name>
<dbReference type="SUPFAM" id="SSF53335">
    <property type="entry name" value="S-adenosyl-L-methionine-dependent methyltransferases"/>
    <property type="match status" value="1"/>
</dbReference>
<keyword evidence="3" id="KW-0489">Methyltransferase</keyword>
<keyword evidence="4" id="KW-1185">Reference proteome</keyword>
<dbReference type="CDD" id="cd02440">
    <property type="entry name" value="AdoMet_MTases"/>
    <property type="match status" value="1"/>
</dbReference>